<keyword evidence="3" id="KW-0732">Signal</keyword>
<feature type="signal peptide" evidence="3">
    <location>
        <begin position="1"/>
        <end position="20"/>
    </location>
</feature>
<dbReference type="PANTHER" id="PTHR46825:SF11">
    <property type="entry name" value="PENICILLIN-BINDING PROTEIN 4"/>
    <property type="match status" value="1"/>
</dbReference>
<feature type="chain" id="PRO_5038532077" evidence="3">
    <location>
        <begin position="21"/>
        <end position="349"/>
    </location>
</feature>
<comment type="subcellular location">
    <subcellularLocation>
        <location evidence="1">Membrane</location>
    </subcellularLocation>
</comment>
<evidence type="ECO:0000256" key="1">
    <source>
        <dbReference type="ARBA" id="ARBA00004370"/>
    </source>
</evidence>
<dbReference type="GO" id="GO:0016020">
    <property type="term" value="C:membrane"/>
    <property type="evidence" value="ECO:0007669"/>
    <property type="project" value="UniProtKB-SubCell"/>
</dbReference>
<keyword evidence="6" id="KW-1185">Reference proteome</keyword>
<sequence length="349" mass="39819">MTSRFKYLFLILILIFTISACDSNSTVEILIEKDDSFDKFCKSNNFNGSILVADDGEIVLKKGYGFADYEKKIPNTPDTIFGIASLTKQFTAVGIMMLNERGALNVSDTIDKYIPGYPNGDKITIHNLLTNTSGIAEYINEELLKGTKHYSPTNLINVFKDKPLNFNPGERFEYSNSNYALLGYIIEKVSNMKYEDFVKENIFIPLKMKDTGYDHNKELPKKAIRYKYLNAVMYAKADYINMSTAYSAGALQSTIEDLYRWDQALYTNKLLDKESMNKMFTPFLDSYGYGWFIIKPGKKPIMQHMGTIDGVRALIYRNVELKQTIIILSNNTATDRIKIKDKIMSLLGN</sequence>
<evidence type="ECO:0000259" key="4">
    <source>
        <dbReference type="Pfam" id="PF00144"/>
    </source>
</evidence>
<evidence type="ECO:0000313" key="6">
    <source>
        <dbReference type="Proteomes" id="UP000190285"/>
    </source>
</evidence>
<proteinExistence type="predicted"/>
<keyword evidence="2" id="KW-0472">Membrane</keyword>
<organism evidence="5 6">
    <name type="scientific">Maledivibacter halophilus</name>
    <dbReference type="NCBI Taxonomy" id="36842"/>
    <lineage>
        <taxon>Bacteria</taxon>
        <taxon>Bacillati</taxon>
        <taxon>Bacillota</taxon>
        <taxon>Clostridia</taxon>
        <taxon>Peptostreptococcales</taxon>
        <taxon>Caminicellaceae</taxon>
        <taxon>Maledivibacter</taxon>
    </lineage>
</organism>
<dbReference type="EMBL" id="FUZT01000006">
    <property type="protein sequence ID" value="SKC72801.1"/>
    <property type="molecule type" value="Genomic_DNA"/>
</dbReference>
<accession>A0A1T5LA01</accession>
<dbReference type="InterPro" id="IPR050491">
    <property type="entry name" value="AmpC-like"/>
</dbReference>
<dbReference type="SUPFAM" id="SSF56601">
    <property type="entry name" value="beta-lactamase/transpeptidase-like"/>
    <property type="match status" value="1"/>
</dbReference>
<name>A0A1T5LA01_9FIRM</name>
<protein>
    <submittedName>
        <fullName evidence="5">CubicO group peptidase, beta-lactamase class C family</fullName>
    </submittedName>
</protein>
<reference evidence="5 6" key="1">
    <citation type="submission" date="2017-02" db="EMBL/GenBank/DDBJ databases">
        <authorList>
            <person name="Peterson S.W."/>
        </authorList>
    </citation>
    <scope>NUCLEOTIDE SEQUENCE [LARGE SCALE GENOMIC DNA]</scope>
    <source>
        <strain evidence="5 6">M1</strain>
    </source>
</reference>
<evidence type="ECO:0000256" key="3">
    <source>
        <dbReference type="SAM" id="SignalP"/>
    </source>
</evidence>
<dbReference type="RefSeq" id="WP_079492186.1">
    <property type="nucleotide sequence ID" value="NZ_FUZT01000006.1"/>
</dbReference>
<gene>
    <name evidence="5" type="ORF">SAMN02194393_02648</name>
</gene>
<dbReference type="PANTHER" id="PTHR46825">
    <property type="entry name" value="D-ALANYL-D-ALANINE-CARBOXYPEPTIDASE/ENDOPEPTIDASE AMPH"/>
    <property type="match status" value="1"/>
</dbReference>
<dbReference type="OrthoDB" id="9797709at2"/>
<dbReference type="Pfam" id="PF00144">
    <property type="entry name" value="Beta-lactamase"/>
    <property type="match status" value="1"/>
</dbReference>
<dbReference type="Proteomes" id="UP000190285">
    <property type="component" value="Unassembled WGS sequence"/>
</dbReference>
<dbReference type="InterPro" id="IPR012338">
    <property type="entry name" value="Beta-lactam/transpept-like"/>
</dbReference>
<dbReference type="STRING" id="36842.SAMN02194393_02648"/>
<dbReference type="InterPro" id="IPR001466">
    <property type="entry name" value="Beta-lactam-related"/>
</dbReference>
<evidence type="ECO:0000256" key="2">
    <source>
        <dbReference type="ARBA" id="ARBA00023136"/>
    </source>
</evidence>
<evidence type="ECO:0000313" key="5">
    <source>
        <dbReference type="EMBL" id="SKC72801.1"/>
    </source>
</evidence>
<dbReference type="Gene3D" id="3.40.710.10">
    <property type="entry name" value="DD-peptidase/beta-lactamase superfamily"/>
    <property type="match status" value="1"/>
</dbReference>
<dbReference type="PROSITE" id="PS51257">
    <property type="entry name" value="PROKAR_LIPOPROTEIN"/>
    <property type="match status" value="1"/>
</dbReference>
<dbReference type="AlphaFoldDB" id="A0A1T5LA01"/>
<feature type="domain" description="Beta-lactamase-related" evidence="4">
    <location>
        <begin position="49"/>
        <end position="335"/>
    </location>
</feature>